<organism evidence="10">
    <name type="scientific">Hellea balneolensis</name>
    <dbReference type="NCBI Taxonomy" id="287478"/>
    <lineage>
        <taxon>Bacteria</taxon>
        <taxon>Pseudomonadati</taxon>
        <taxon>Pseudomonadota</taxon>
        <taxon>Alphaproteobacteria</taxon>
        <taxon>Maricaulales</taxon>
        <taxon>Robiginitomaculaceae</taxon>
        <taxon>Hellea</taxon>
    </lineage>
</organism>
<evidence type="ECO:0000256" key="5">
    <source>
        <dbReference type="ARBA" id="ARBA00023002"/>
    </source>
</evidence>
<evidence type="ECO:0000256" key="3">
    <source>
        <dbReference type="ARBA" id="ARBA00022630"/>
    </source>
</evidence>
<keyword evidence="4 6" id="KW-0274">FAD</keyword>
<evidence type="ECO:0000313" key="10">
    <source>
        <dbReference type="EMBL" id="HFB55210.1"/>
    </source>
</evidence>
<dbReference type="InterPro" id="IPR006091">
    <property type="entry name" value="Acyl-CoA_Oxase/DH_mid-dom"/>
</dbReference>
<comment type="cofactor">
    <cofactor evidence="1 6">
        <name>FAD</name>
        <dbReference type="ChEBI" id="CHEBI:57692"/>
    </cofactor>
</comment>
<dbReference type="Proteomes" id="UP000886042">
    <property type="component" value="Unassembled WGS sequence"/>
</dbReference>
<dbReference type="PANTHER" id="PTHR43884">
    <property type="entry name" value="ACYL-COA DEHYDROGENASE"/>
    <property type="match status" value="1"/>
</dbReference>
<dbReference type="Gene3D" id="2.40.110.10">
    <property type="entry name" value="Butyryl-CoA Dehydrogenase, subunit A, domain 2"/>
    <property type="match status" value="1"/>
</dbReference>
<evidence type="ECO:0000259" key="7">
    <source>
        <dbReference type="Pfam" id="PF00441"/>
    </source>
</evidence>
<dbReference type="CDD" id="cd00567">
    <property type="entry name" value="ACAD"/>
    <property type="match status" value="1"/>
</dbReference>
<dbReference type="InterPro" id="IPR013786">
    <property type="entry name" value="AcylCoA_DH/ox_N"/>
</dbReference>
<feature type="domain" description="Acyl-CoA dehydrogenase/oxidase N-terminal" evidence="9">
    <location>
        <begin position="6"/>
        <end position="120"/>
    </location>
</feature>
<evidence type="ECO:0000256" key="1">
    <source>
        <dbReference type="ARBA" id="ARBA00001974"/>
    </source>
</evidence>
<dbReference type="GO" id="GO:0003995">
    <property type="term" value="F:acyl-CoA dehydrogenase activity"/>
    <property type="evidence" value="ECO:0007669"/>
    <property type="project" value="TreeGrafter"/>
</dbReference>
<feature type="domain" description="Acyl-CoA dehydrogenase/oxidase C-terminal" evidence="7">
    <location>
        <begin position="223"/>
        <end position="369"/>
    </location>
</feature>
<dbReference type="PANTHER" id="PTHR43884:SF20">
    <property type="entry name" value="ACYL-COA DEHYDROGENASE FADE28"/>
    <property type="match status" value="1"/>
</dbReference>
<dbReference type="InterPro" id="IPR036250">
    <property type="entry name" value="AcylCo_DH-like_C"/>
</dbReference>
<evidence type="ECO:0000259" key="9">
    <source>
        <dbReference type="Pfam" id="PF02771"/>
    </source>
</evidence>
<dbReference type="InterPro" id="IPR009075">
    <property type="entry name" value="AcylCo_DH/oxidase_C"/>
</dbReference>
<protein>
    <submittedName>
        <fullName evidence="10">Acyl-CoA dehydrogenase</fullName>
    </submittedName>
</protein>
<sequence length="373" mass="40100">MALILNEDEKMLRESAEGFFNDNAPVSQLRALRDDRDETGYSPKLWGQMADMGFAGILISEEHGGVDMGYMAGGLVLEEMGKNLTASPFFSTSFLAATAINKFGTLAQKETYLADMASGKSVIAFAHDEGRKHAASASSVVATPSGNGFKLNGNKAMVVDGHVADHIIVTAKTDDGQGVFIVPANAANLERERTIMMDSRNAARLEFDDVEVTGEHVIGSLEQGEDIIVTVLNAGRAGLAAEMLGASAQVFSLTTDYLKERKQFGQIVGEFQALQHRASHLYCELELARSCVYAALTALDENAENATHLVSMAKAKVGSVAKLSALEAVQLHGGMGMTDELDIGLYLKRIRVAQELFGDANFHAEQHAQQHGF</sequence>
<proteinExistence type="inferred from homology"/>
<dbReference type="GO" id="GO:0050660">
    <property type="term" value="F:flavin adenine dinucleotide binding"/>
    <property type="evidence" value="ECO:0007669"/>
    <property type="project" value="InterPro"/>
</dbReference>
<evidence type="ECO:0000256" key="2">
    <source>
        <dbReference type="ARBA" id="ARBA00009347"/>
    </source>
</evidence>
<dbReference type="SUPFAM" id="SSF56645">
    <property type="entry name" value="Acyl-CoA dehydrogenase NM domain-like"/>
    <property type="match status" value="1"/>
</dbReference>
<name>A0A7C3FZM5_9PROT</name>
<dbReference type="InterPro" id="IPR009100">
    <property type="entry name" value="AcylCoA_DH/oxidase_NM_dom_sf"/>
</dbReference>
<accession>A0A7C3FZM5</accession>
<evidence type="ECO:0000259" key="8">
    <source>
        <dbReference type="Pfam" id="PF02770"/>
    </source>
</evidence>
<comment type="similarity">
    <text evidence="2 6">Belongs to the acyl-CoA dehydrogenase family.</text>
</comment>
<dbReference type="Pfam" id="PF02771">
    <property type="entry name" value="Acyl-CoA_dh_N"/>
    <property type="match status" value="1"/>
</dbReference>
<dbReference type="Pfam" id="PF00441">
    <property type="entry name" value="Acyl-CoA_dh_1"/>
    <property type="match status" value="1"/>
</dbReference>
<dbReference type="Pfam" id="PF02770">
    <property type="entry name" value="Acyl-CoA_dh_M"/>
    <property type="match status" value="1"/>
</dbReference>
<dbReference type="Gene3D" id="1.20.140.10">
    <property type="entry name" value="Butyryl-CoA Dehydrogenase, subunit A, domain 3"/>
    <property type="match status" value="1"/>
</dbReference>
<reference evidence="10" key="1">
    <citation type="journal article" date="2020" name="mSystems">
        <title>Genome- and Community-Level Interaction Insights into Carbon Utilization and Element Cycling Functions of Hydrothermarchaeota in Hydrothermal Sediment.</title>
        <authorList>
            <person name="Zhou Z."/>
            <person name="Liu Y."/>
            <person name="Xu W."/>
            <person name="Pan J."/>
            <person name="Luo Z.H."/>
            <person name="Li M."/>
        </authorList>
    </citation>
    <scope>NUCLEOTIDE SEQUENCE [LARGE SCALE GENOMIC DNA]</scope>
    <source>
        <strain evidence="10">HyVt-489</strain>
    </source>
</reference>
<dbReference type="InterPro" id="IPR046373">
    <property type="entry name" value="Acyl-CoA_Oxase/DH_mid-dom_sf"/>
</dbReference>
<feature type="domain" description="Acyl-CoA oxidase/dehydrogenase middle" evidence="8">
    <location>
        <begin position="129"/>
        <end position="210"/>
    </location>
</feature>
<gene>
    <name evidence="10" type="ORF">ENJ46_04725</name>
</gene>
<comment type="caution">
    <text evidence="10">The sequence shown here is derived from an EMBL/GenBank/DDBJ whole genome shotgun (WGS) entry which is preliminary data.</text>
</comment>
<evidence type="ECO:0000256" key="4">
    <source>
        <dbReference type="ARBA" id="ARBA00022827"/>
    </source>
</evidence>
<keyword evidence="3 6" id="KW-0285">Flavoprotein</keyword>
<evidence type="ECO:0000256" key="6">
    <source>
        <dbReference type="RuleBase" id="RU362125"/>
    </source>
</evidence>
<keyword evidence="5 6" id="KW-0560">Oxidoreductase</keyword>
<dbReference type="Gene3D" id="1.10.540.10">
    <property type="entry name" value="Acyl-CoA dehydrogenase/oxidase, N-terminal domain"/>
    <property type="match status" value="1"/>
</dbReference>
<dbReference type="AlphaFoldDB" id="A0A7C3FZM5"/>
<dbReference type="InterPro" id="IPR037069">
    <property type="entry name" value="AcylCoA_DH/ox_N_sf"/>
</dbReference>
<dbReference type="SUPFAM" id="SSF47203">
    <property type="entry name" value="Acyl-CoA dehydrogenase C-terminal domain-like"/>
    <property type="match status" value="1"/>
</dbReference>
<dbReference type="EMBL" id="DRMN01000311">
    <property type="protein sequence ID" value="HFB55210.1"/>
    <property type="molecule type" value="Genomic_DNA"/>
</dbReference>